<dbReference type="Pfam" id="PF02311">
    <property type="entry name" value="AraC_binding"/>
    <property type="match status" value="1"/>
</dbReference>
<dbReference type="GO" id="GO:0003700">
    <property type="term" value="F:DNA-binding transcription factor activity"/>
    <property type="evidence" value="ECO:0007669"/>
    <property type="project" value="InterPro"/>
</dbReference>
<dbReference type="EMBL" id="FNUA01000002">
    <property type="protein sequence ID" value="SEF09221.1"/>
    <property type="molecule type" value="Genomic_DNA"/>
</dbReference>
<evidence type="ECO:0000313" key="6">
    <source>
        <dbReference type="EMBL" id="SEF09221.1"/>
    </source>
</evidence>
<evidence type="ECO:0000256" key="4">
    <source>
        <dbReference type="ARBA" id="ARBA00023163"/>
    </source>
</evidence>
<keyword evidence="3 6" id="KW-0238">DNA-binding</keyword>
<dbReference type="FunFam" id="1.10.10.60:FF:000132">
    <property type="entry name" value="AraC family transcriptional regulator"/>
    <property type="match status" value="1"/>
</dbReference>
<proteinExistence type="predicted"/>
<keyword evidence="4" id="KW-0804">Transcription</keyword>
<name>A0A1H5P874_9PSED</name>
<evidence type="ECO:0000259" key="5">
    <source>
        <dbReference type="PROSITE" id="PS01124"/>
    </source>
</evidence>
<reference evidence="6 7" key="1">
    <citation type="submission" date="2016-10" db="EMBL/GenBank/DDBJ databases">
        <authorList>
            <person name="de Groot N.N."/>
        </authorList>
    </citation>
    <scope>NUCLEOTIDE SEQUENCE [LARGE SCALE GENOMIC DNA]</scope>
    <source>
        <strain evidence="6 7">BS3265</strain>
    </source>
</reference>
<keyword evidence="1" id="KW-0678">Repressor</keyword>
<dbReference type="Gene3D" id="1.10.10.60">
    <property type="entry name" value="Homeodomain-like"/>
    <property type="match status" value="1"/>
</dbReference>
<feature type="domain" description="HTH araC/xylS-type" evidence="5">
    <location>
        <begin position="199"/>
        <end position="296"/>
    </location>
</feature>
<protein>
    <submittedName>
        <fullName evidence="6">AraC-type DNA-binding protein</fullName>
    </submittedName>
</protein>
<evidence type="ECO:0000313" key="7">
    <source>
        <dbReference type="Proteomes" id="UP000199129"/>
    </source>
</evidence>
<dbReference type="InterPro" id="IPR003313">
    <property type="entry name" value="AraC-bd"/>
</dbReference>
<dbReference type="InterPro" id="IPR011051">
    <property type="entry name" value="RmlC_Cupin_sf"/>
</dbReference>
<keyword evidence="2" id="KW-0805">Transcription regulation</keyword>
<dbReference type="Pfam" id="PF12833">
    <property type="entry name" value="HTH_18"/>
    <property type="match status" value="1"/>
</dbReference>
<dbReference type="PANTHER" id="PTHR11019">
    <property type="entry name" value="HTH-TYPE TRANSCRIPTIONAL REGULATOR NIMR"/>
    <property type="match status" value="1"/>
</dbReference>
<dbReference type="SUPFAM" id="SSF46689">
    <property type="entry name" value="Homeodomain-like"/>
    <property type="match status" value="1"/>
</dbReference>
<dbReference type="InterPro" id="IPR014710">
    <property type="entry name" value="RmlC-like_jellyroll"/>
</dbReference>
<dbReference type="InterPro" id="IPR009057">
    <property type="entry name" value="Homeodomain-like_sf"/>
</dbReference>
<gene>
    <name evidence="6" type="ORF">SAMN04490198_5330</name>
</gene>
<evidence type="ECO:0000256" key="2">
    <source>
        <dbReference type="ARBA" id="ARBA00023015"/>
    </source>
</evidence>
<sequence length="316" mass="34702">MRVTLIIERQALDGIAQNSQTISQFSQCAKPTMRHHRLDMHDPSMSRDADIFPRAVVGVGASSTSATWEHQQHAHRKGQLMYTLRGVIHCEIEAGIWIVPPQCALWIPGGTFHAARGSGEAQIYCLLIDPDAAHALPEQCCTLAVSRLLHELISKAVSFPPLYDVDGAQGRLINTLLDELAEAPIEDLHLPMPQDVRLRRLADSLLADPADKSSLGQWAIRIGMSERSMTRLLLEELGLSFGRWRRQLHVILSLQRLAKGDSVQTVALDLGYENASGFITMFRKAVGQPPARYLADRMGAGGNVEQPSIALADAPA</sequence>
<dbReference type="SUPFAM" id="SSF51182">
    <property type="entry name" value="RmlC-like cupins"/>
    <property type="match status" value="1"/>
</dbReference>
<dbReference type="PROSITE" id="PS01124">
    <property type="entry name" value="HTH_ARAC_FAMILY_2"/>
    <property type="match status" value="1"/>
</dbReference>
<accession>A0A1H5P874</accession>
<dbReference type="GO" id="GO:0043565">
    <property type="term" value="F:sequence-specific DNA binding"/>
    <property type="evidence" value="ECO:0007669"/>
    <property type="project" value="InterPro"/>
</dbReference>
<evidence type="ECO:0000256" key="1">
    <source>
        <dbReference type="ARBA" id="ARBA00022491"/>
    </source>
</evidence>
<dbReference type="AlphaFoldDB" id="A0A1H5P874"/>
<dbReference type="SMART" id="SM00342">
    <property type="entry name" value="HTH_ARAC"/>
    <property type="match status" value="1"/>
</dbReference>
<dbReference type="InterPro" id="IPR018060">
    <property type="entry name" value="HTH_AraC"/>
</dbReference>
<dbReference type="PANTHER" id="PTHR11019:SF199">
    <property type="entry name" value="HTH-TYPE TRANSCRIPTIONAL REGULATOR NIMR"/>
    <property type="match status" value="1"/>
</dbReference>
<organism evidence="6 7">
    <name type="scientific">Pseudomonas palleroniana</name>
    <dbReference type="NCBI Taxonomy" id="191390"/>
    <lineage>
        <taxon>Bacteria</taxon>
        <taxon>Pseudomonadati</taxon>
        <taxon>Pseudomonadota</taxon>
        <taxon>Gammaproteobacteria</taxon>
        <taxon>Pseudomonadales</taxon>
        <taxon>Pseudomonadaceae</taxon>
        <taxon>Pseudomonas</taxon>
    </lineage>
</organism>
<evidence type="ECO:0000256" key="3">
    <source>
        <dbReference type="ARBA" id="ARBA00023125"/>
    </source>
</evidence>
<dbReference type="Proteomes" id="UP000199129">
    <property type="component" value="Unassembled WGS sequence"/>
</dbReference>
<dbReference type="Gene3D" id="2.60.120.10">
    <property type="entry name" value="Jelly Rolls"/>
    <property type="match status" value="1"/>
</dbReference>
<dbReference type="CDD" id="cd06124">
    <property type="entry name" value="cupin_NimR-like_N"/>
    <property type="match status" value="1"/>
</dbReference>